<dbReference type="Proteomes" id="UP001144805">
    <property type="component" value="Unassembled WGS sequence"/>
</dbReference>
<accession>A0A9X3E5F3</accession>
<keyword evidence="4" id="KW-1185">Reference proteome</keyword>
<sequence>MDQIAPSPLRTIETLPPGAPAHPSRVAAGPAPQLSWLKIELLVVDPAYQRDISAGGRANIRRIVSGFRWTRFSPVIVAPVEGGRFAILDGQHRTTAAAMIGIDSVPCQIVFATPGEQAEAFTAINGATTRVHPLNLHRAAVAAGDADALRLQAVAARAGITILPYPKAELHQAPGETLALGTIKDAVRLYGEDVAVLALRCVRETAKNNIVGGLSASIIAATSRLVAAALRAGHEPQALLAFFDHVLLIREQDKARMTDRPKGKAVWSELADRLDRAFAAHLAKGA</sequence>
<dbReference type="SMART" id="SM00470">
    <property type="entry name" value="ParB"/>
    <property type="match status" value="1"/>
</dbReference>
<comment type="caution">
    <text evidence="3">The sequence shown here is derived from an EMBL/GenBank/DDBJ whole genome shotgun (WGS) entry which is preliminary data.</text>
</comment>
<dbReference type="Gene3D" id="3.90.1530.10">
    <property type="entry name" value="Conserved hypothetical protein from pyrococcus furiosus pfu- 392566-001, ParB domain"/>
    <property type="match status" value="1"/>
</dbReference>
<dbReference type="EMBL" id="JAPKNK010000010">
    <property type="protein sequence ID" value="MCX5571463.1"/>
    <property type="molecule type" value="Genomic_DNA"/>
</dbReference>
<evidence type="ECO:0000313" key="4">
    <source>
        <dbReference type="Proteomes" id="UP001144805"/>
    </source>
</evidence>
<feature type="domain" description="ParB-like N-terminal" evidence="2">
    <location>
        <begin position="35"/>
        <end position="127"/>
    </location>
</feature>
<dbReference type="RefSeq" id="WP_266340422.1">
    <property type="nucleotide sequence ID" value="NZ_JAPKNK010000010.1"/>
</dbReference>
<reference evidence="3" key="1">
    <citation type="submission" date="2022-11" db="EMBL/GenBank/DDBJ databases">
        <title>Biodiversity and phylogenetic relationships of bacteria.</title>
        <authorList>
            <person name="Machado R.A.R."/>
            <person name="Bhat A."/>
            <person name="Loulou A."/>
            <person name="Kallel S."/>
        </authorList>
    </citation>
    <scope>NUCLEOTIDE SEQUENCE</scope>
    <source>
        <strain evidence="3">K-TC2</strain>
    </source>
</reference>
<dbReference type="InterPro" id="IPR036086">
    <property type="entry name" value="ParB/Sulfiredoxin_sf"/>
</dbReference>
<evidence type="ECO:0000256" key="1">
    <source>
        <dbReference type="SAM" id="MobiDB-lite"/>
    </source>
</evidence>
<evidence type="ECO:0000313" key="3">
    <source>
        <dbReference type="EMBL" id="MCX5571463.1"/>
    </source>
</evidence>
<protein>
    <submittedName>
        <fullName evidence="3">ParB N-terminal domain-containing protein</fullName>
    </submittedName>
</protein>
<dbReference type="InterPro" id="IPR003115">
    <property type="entry name" value="ParB_N"/>
</dbReference>
<evidence type="ECO:0000259" key="2">
    <source>
        <dbReference type="SMART" id="SM00470"/>
    </source>
</evidence>
<dbReference type="SUPFAM" id="SSF110849">
    <property type="entry name" value="ParB/Sulfiredoxin"/>
    <property type="match status" value="1"/>
</dbReference>
<feature type="region of interest" description="Disordered" evidence="1">
    <location>
        <begin position="1"/>
        <end position="27"/>
    </location>
</feature>
<proteinExistence type="predicted"/>
<gene>
    <name evidence="3" type="ORF">OSH07_19850</name>
</gene>
<dbReference type="AlphaFoldDB" id="A0A9X3E5F3"/>
<name>A0A9X3E5F3_9HYPH</name>
<organism evidence="3 4">
    <name type="scientific">Kaistia nematophila</name>
    <dbReference type="NCBI Taxonomy" id="2994654"/>
    <lineage>
        <taxon>Bacteria</taxon>
        <taxon>Pseudomonadati</taxon>
        <taxon>Pseudomonadota</taxon>
        <taxon>Alphaproteobacteria</taxon>
        <taxon>Hyphomicrobiales</taxon>
        <taxon>Kaistiaceae</taxon>
        <taxon>Kaistia</taxon>
    </lineage>
</organism>